<evidence type="ECO:0000256" key="1">
    <source>
        <dbReference type="SAM" id="MobiDB-lite"/>
    </source>
</evidence>
<keyword evidence="2" id="KW-0812">Transmembrane</keyword>
<keyword evidence="2" id="KW-1133">Transmembrane helix</keyword>
<sequence length="273" mass="29131">MSLQVVNINDSPCYLLLLGLFFKTSHLSQEQHNVRQSSASPASTSGVLQGSMRFGEMENNGSADTAGGSSPDPPAPLGGHDSSQRTASPAIPAAVAVSLAIIAALLTWRCVVLFRRPDRVAALARLGFARRPRMFEVQPMYPAHISRDGSFLRTLLPLSVVKVSTGSDPTISLPPSMIRSTGRSTRVRPRPFASGHSQGHDMVEFYEMAHLESAPGQAASLQVAILIAMPMEGRRKAKMDSPNIVDELGEVHIGTMDAVCSASGHSLHAAQAR</sequence>
<feature type="region of interest" description="Disordered" evidence="1">
    <location>
        <begin position="55"/>
        <end position="86"/>
    </location>
</feature>
<dbReference type="Proteomes" id="UP000313359">
    <property type="component" value="Unassembled WGS sequence"/>
</dbReference>
<feature type="region of interest" description="Disordered" evidence="1">
    <location>
        <begin position="171"/>
        <end position="196"/>
    </location>
</feature>
<protein>
    <submittedName>
        <fullName evidence="3">Uncharacterized protein</fullName>
    </submittedName>
</protein>
<evidence type="ECO:0000256" key="2">
    <source>
        <dbReference type="SAM" id="Phobius"/>
    </source>
</evidence>
<evidence type="ECO:0000313" key="3">
    <source>
        <dbReference type="EMBL" id="RPD64987.1"/>
    </source>
</evidence>
<dbReference type="EMBL" id="ML122253">
    <property type="protein sequence ID" value="RPD64987.1"/>
    <property type="molecule type" value="Genomic_DNA"/>
</dbReference>
<dbReference type="OrthoDB" id="2756022at2759"/>
<keyword evidence="2" id="KW-0472">Membrane</keyword>
<keyword evidence="4" id="KW-1185">Reference proteome</keyword>
<feature type="transmembrane region" description="Helical" evidence="2">
    <location>
        <begin position="90"/>
        <end position="111"/>
    </location>
</feature>
<gene>
    <name evidence="3" type="ORF">L227DRAFT_571438</name>
</gene>
<name>A0A5C2SPG5_9APHY</name>
<accession>A0A5C2SPG5</accession>
<reference evidence="3" key="1">
    <citation type="journal article" date="2018" name="Genome Biol. Evol.">
        <title>Genomics and development of Lentinus tigrinus, a white-rot wood-decaying mushroom with dimorphic fruiting bodies.</title>
        <authorList>
            <person name="Wu B."/>
            <person name="Xu Z."/>
            <person name="Knudson A."/>
            <person name="Carlson A."/>
            <person name="Chen N."/>
            <person name="Kovaka S."/>
            <person name="LaButti K."/>
            <person name="Lipzen A."/>
            <person name="Pennachio C."/>
            <person name="Riley R."/>
            <person name="Schakwitz W."/>
            <person name="Umezawa K."/>
            <person name="Ohm R.A."/>
            <person name="Grigoriev I.V."/>
            <person name="Nagy L.G."/>
            <person name="Gibbons J."/>
            <person name="Hibbett D."/>
        </authorList>
    </citation>
    <scope>NUCLEOTIDE SEQUENCE [LARGE SCALE GENOMIC DNA]</scope>
    <source>
        <strain evidence="3">ALCF2SS1-6</strain>
    </source>
</reference>
<dbReference type="AlphaFoldDB" id="A0A5C2SPG5"/>
<organism evidence="3 4">
    <name type="scientific">Lentinus tigrinus ALCF2SS1-6</name>
    <dbReference type="NCBI Taxonomy" id="1328759"/>
    <lineage>
        <taxon>Eukaryota</taxon>
        <taxon>Fungi</taxon>
        <taxon>Dikarya</taxon>
        <taxon>Basidiomycota</taxon>
        <taxon>Agaricomycotina</taxon>
        <taxon>Agaricomycetes</taxon>
        <taxon>Polyporales</taxon>
        <taxon>Polyporaceae</taxon>
        <taxon>Lentinus</taxon>
    </lineage>
</organism>
<proteinExistence type="predicted"/>
<evidence type="ECO:0000313" key="4">
    <source>
        <dbReference type="Proteomes" id="UP000313359"/>
    </source>
</evidence>